<dbReference type="GO" id="GO:0016787">
    <property type="term" value="F:hydrolase activity"/>
    <property type="evidence" value="ECO:0007669"/>
    <property type="project" value="UniProtKB-KW"/>
</dbReference>
<evidence type="ECO:0000256" key="2">
    <source>
        <dbReference type="ARBA" id="ARBA00022741"/>
    </source>
</evidence>
<dbReference type="InterPro" id="IPR019786">
    <property type="entry name" value="Zinc_finger_PHD-type_CS"/>
</dbReference>
<name>A0A6J8EWJ6_MYTCO</name>
<evidence type="ECO:0000256" key="10">
    <source>
        <dbReference type="ARBA" id="ARBA00023204"/>
    </source>
</evidence>
<dbReference type="InterPro" id="IPR019787">
    <property type="entry name" value="Znf_PHD-finger"/>
</dbReference>
<dbReference type="EMBL" id="CACVKT020010148">
    <property type="protein sequence ID" value="CAC5424998.1"/>
    <property type="molecule type" value="Genomic_DNA"/>
</dbReference>
<dbReference type="PROSITE" id="PS50016">
    <property type="entry name" value="ZF_PHD_2"/>
    <property type="match status" value="1"/>
</dbReference>
<keyword evidence="7" id="KW-0862">Zinc</keyword>
<dbReference type="PANTHER" id="PTHR47642">
    <property type="entry name" value="ATP-DEPENDENT DNA HELICASE"/>
    <property type="match status" value="1"/>
</dbReference>
<keyword evidence="6" id="KW-0347">Helicase</keyword>
<protein>
    <submittedName>
        <fullName evidence="15">PIF1</fullName>
        <ecNumber evidence="15">3.6.4.12</ecNumber>
    </submittedName>
</protein>
<dbReference type="Gene3D" id="3.30.40.10">
    <property type="entry name" value="Zinc/RING finger domain, C3HC4 (zinc finger)"/>
    <property type="match status" value="1"/>
</dbReference>
<evidence type="ECO:0000256" key="1">
    <source>
        <dbReference type="ARBA" id="ARBA00022723"/>
    </source>
</evidence>
<organism evidence="15 16">
    <name type="scientific">Mytilus coruscus</name>
    <name type="common">Sea mussel</name>
    <dbReference type="NCBI Taxonomy" id="42192"/>
    <lineage>
        <taxon>Eukaryota</taxon>
        <taxon>Metazoa</taxon>
        <taxon>Spiralia</taxon>
        <taxon>Lophotrochozoa</taxon>
        <taxon>Mollusca</taxon>
        <taxon>Bivalvia</taxon>
        <taxon>Autobranchia</taxon>
        <taxon>Pteriomorphia</taxon>
        <taxon>Mytilida</taxon>
        <taxon>Mytiloidea</taxon>
        <taxon>Mytilidae</taxon>
        <taxon>Mytilinae</taxon>
        <taxon>Mytilus</taxon>
    </lineage>
</organism>
<feature type="compositionally biased region" description="Basic residues" evidence="13">
    <location>
        <begin position="723"/>
        <end position="752"/>
    </location>
</feature>
<evidence type="ECO:0000256" key="11">
    <source>
        <dbReference type="ARBA" id="ARBA00023235"/>
    </source>
</evidence>
<keyword evidence="8" id="KW-0067">ATP-binding</keyword>
<dbReference type="EC" id="3.6.4.12" evidence="15"/>
<dbReference type="InterPro" id="IPR051055">
    <property type="entry name" value="PIF1_helicase"/>
</dbReference>
<accession>A0A6J8EWJ6</accession>
<dbReference type="Pfam" id="PF21530">
    <property type="entry name" value="Pif1_2B_dom"/>
    <property type="match status" value="1"/>
</dbReference>
<evidence type="ECO:0000313" key="15">
    <source>
        <dbReference type="EMBL" id="CAC5424998.1"/>
    </source>
</evidence>
<sequence length="811" mass="92682">MNSKIYFAGEEHVYTAIEEGDVKGCSGEKELHLKEGCPVMLIVNLSDELVNGLTGKLTKVTEKNINVFFPTLKREVNVQKFSFTKYSAKLKRDVGCRMQFPLKLAYASTIHKAQGMTLDRVSLDCKKMFQYGQLAVGLSRARLKKGLQVLNFSKLLLKPPPPVITDFLQREPLPVELDFSCCMGTKNLVSGKSLQSHTCCVSNVDTCSTEDFDSDIEQEIIAKVNVIEQELSKDKTEIKYPLPEDFVEKTLQNLLFQDPETKQQTLQNIALSTLQDSIVDTRSYIQYVWEQFSGLIEGANLNSQDITNKNLSNLYKLINKELTSEENKLRVSSLFGHNPSENEFNLIYRITSTVRKEVLRLAPNPIVQEALKQEEEEKERLFDNSPAGVGKIRYIAGWCLFKLMKKRKKGIMSTMYNRSKVHITEKLIREKEIIEHLEISQLHESKDQESLKEIETEQNLRRGLTHVSDKCADFFVELDMKVQKLQTSANLNIHGSKFPNFIKNVLRNDKDLKSKWTHLFLDFKKEVSSDILDSIFEEILDRYTLMSIAQLRKEYLEKKNTRKLEATRKQIKMRTEGKKSSPFTIEAIKNDTSLKKTASHRRLQSELLSNVTFLETNLKKTELNVLCLAYNMKGFKSVSTKKGIAEMLRPVILSNDSMLNFEAVFELQESSTSAQKHEEETNPLSESVDHLEEEQSEQVSEITNQSGATSDREEEGGQSKCKQSSKRRNTTCKSRKRKSMGTKKGKGKKRKGPVKWPCGICTKDASSDSVGCDRCDTWYHADCLKIDDLEKLGDPWYCQPCIVDIENESDE</sequence>
<gene>
    <name evidence="15" type="ORF">MCOR_56848</name>
</gene>
<dbReference type="InterPro" id="IPR001965">
    <property type="entry name" value="Znf_PHD"/>
</dbReference>
<keyword evidence="9" id="KW-0238">DNA-binding</keyword>
<keyword evidence="4 12" id="KW-0863">Zinc-finger</keyword>
<dbReference type="OrthoDB" id="6157871at2759"/>
<dbReference type="Gene3D" id="3.40.50.300">
    <property type="entry name" value="P-loop containing nucleotide triphosphate hydrolases"/>
    <property type="match status" value="1"/>
</dbReference>
<dbReference type="GO" id="GO:0008270">
    <property type="term" value="F:zinc ion binding"/>
    <property type="evidence" value="ECO:0007669"/>
    <property type="project" value="UniProtKB-KW"/>
</dbReference>
<dbReference type="SMART" id="SM00249">
    <property type="entry name" value="PHD"/>
    <property type="match status" value="1"/>
</dbReference>
<evidence type="ECO:0000256" key="6">
    <source>
        <dbReference type="ARBA" id="ARBA00022806"/>
    </source>
</evidence>
<keyword evidence="3" id="KW-0227">DNA damage</keyword>
<keyword evidence="2" id="KW-0547">Nucleotide-binding</keyword>
<evidence type="ECO:0000256" key="3">
    <source>
        <dbReference type="ARBA" id="ARBA00022763"/>
    </source>
</evidence>
<keyword evidence="5 15" id="KW-0378">Hydrolase</keyword>
<reference evidence="15 16" key="1">
    <citation type="submission" date="2020-06" db="EMBL/GenBank/DDBJ databases">
        <authorList>
            <person name="Li R."/>
            <person name="Bekaert M."/>
        </authorList>
    </citation>
    <scope>NUCLEOTIDE SEQUENCE [LARGE SCALE GENOMIC DNA]</scope>
    <source>
        <strain evidence="16">wild</strain>
    </source>
</reference>
<keyword evidence="1" id="KW-0479">Metal-binding</keyword>
<dbReference type="Proteomes" id="UP000507470">
    <property type="component" value="Unassembled WGS sequence"/>
</dbReference>
<evidence type="ECO:0000256" key="4">
    <source>
        <dbReference type="ARBA" id="ARBA00022771"/>
    </source>
</evidence>
<keyword evidence="11" id="KW-0413">Isomerase</keyword>
<dbReference type="AlphaFoldDB" id="A0A6J8EWJ6"/>
<feature type="region of interest" description="Disordered" evidence="13">
    <location>
        <begin position="670"/>
        <end position="752"/>
    </location>
</feature>
<dbReference type="GO" id="GO:0003678">
    <property type="term" value="F:DNA helicase activity"/>
    <property type="evidence" value="ECO:0007669"/>
    <property type="project" value="UniProtKB-EC"/>
</dbReference>
<evidence type="ECO:0000256" key="12">
    <source>
        <dbReference type="PROSITE-ProRule" id="PRU00146"/>
    </source>
</evidence>
<dbReference type="InterPro" id="IPR027417">
    <property type="entry name" value="P-loop_NTPase"/>
</dbReference>
<dbReference type="CDD" id="cd18809">
    <property type="entry name" value="SF1_C_RecD"/>
    <property type="match status" value="1"/>
</dbReference>
<evidence type="ECO:0000256" key="8">
    <source>
        <dbReference type="ARBA" id="ARBA00022840"/>
    </source>
</evidence>
<proteinExistence type="predicted"/>
<evidence type="ECO:0000259" key="14">
    <source>
        <dbReference type="PROSITE" id="PS50016"/>
    </source>
</evidence>
<dbReference type="InterPro" id="IPR011011">
    <property type="entry name" value="Znf_FYVE_PHD"/>
</dbReference>
<dbReference type="SUPFAM" id="SSF57903">
    <property type="entry name" value="FYVE/PHD zinc finger"/>
    <property type="match status" value="1"/>
</dbReference>
<evidence type="ECO:0000313" key="16">
    <source>
        <dbReference type="Proteomes" id="UP000507470"/>
    </source>
</evidence>
<dbReference type="PANTHER" id="PTHR47642:SF5">
    <property type="entry name" value="ATP-DEPENDENT DNA HELICASE"/>
    <property type="match status" value="1"/>
</dbReference>
<evidence type="ECO:0000256" key="5">
    <source>
        <dbReference type="ARBA" id="ARBA00022801"/>
    </source>
</evidence>
<dbReference type="InterPro" id="IPR013083">
    <property type="entry name" value="Znf_RING/FYVE/PHD"/>
</dbReference>
<evidence type="ECO:0000256" key="7">
    <source>
        <dbReference type="ARBA" id="ARBA00022833"/>
    </source>
</evidence>
<evidence type="ECO:0000256" key="13">
    <source>
        <dbReference type="SAM" id="MobiDB-lite"/>
    </source>
</evidence>
<keyword evidence="16" id="KW-1185">Reference proteome</keyword>
<feature type="domain" description="PHD-type" evidence="14">
    <location>
        <begin position="755"/>
        <end position="804"/>
    </location>
</feature>
<dbReference type="CDD" id="cd15517">
    <property type="entry name" value="PHD_TCF19_like"/>
    <property type="match status" value="1"/>
</dbReference>
<feature type="compositionally biased region" description="Polar residues" evidence="13">
    <location>
        <begin position="697"/>
        <end position="709"/>
    </location>
</feature>
<dbReference type="Pfam" id="PF00628">
    <property type="entry name" value="PHD"/>
    <property type="match status" value="1"/>
</dbReference>
<evidence type="ECO:0000256" key="9">
    <source>
        <dbReference type="ARBA" id="ARBA00023125"/>
    </source>
</evidence>
<dbReference type="PROSITE" id="PS01359">
    <property type="entry name" value="ZF_PHD_1"/>
    <property type="match status" value="1"/>
</dbReference>
<dbReference type="InterPro" id="IPR049163">
    <property type="entry name" value="Pif1-like_2B_dom"/>
</dbReference>
<keyword evidence="10" id="KW-0234">DNA repair</keyword>
<dbReference type="SUPFAM" id="SSF52540">
    <property type="entry name" value="P-loop containing nucleoside triphosphate hydrolases"/>
    <property type="match status" value="1"/>
</dbReference>